<name>A0ACB9R5A0_9MYRT</name>
<keyword evidence="2" id="KW-1185">Reference proteome</keyword>
<accession>A0ACB9R5A0</accession>
<gene>
    <name evidence="1" type="ORF">MLD38_012113</name>
</gene>
<sequence>MAAPHARGSFAASSLSVYTHNPFSCVASALTYGSSLFIGPNLLGRDVVYVPDKLLSSGWIRFSFRQEGSNPAVVESGKERRKIRSGERAEIKEGTSKTAFSGSGGASDDVPCHNGKRIIALI</sequence>
<organism evidence="1 2">
    <name type="scientific">Melastoma candidum</name>
    <dbReference type="NCBI Taxonomy" id="119954"/>
    <lineage>
        <taxon>Eukaryota</taxon>
        <taxon>Viridiplantae</taxon>
        <taxon>Streptophyta</taxon>
        <taxon>Embryophyta</taxon>
        <taxon>Tracheophyta</taxon>
        <taxon>Spermatophyta</taxon>
        <taxon>Magnoliopsida</taxon>
        <taxon>eudicotyledons</taxon>
        <taxon>Gunneridae</taxon>
        <taxon>Pentapetalae</taxon>
        <taxon>rosids</taxon>
        <taxon>malvids</taxon>
        <taxon>Myrtales</taxon>
        <taxon>Melastomataceae</taxon>
        <taxon>Melastomatoideae</taxon>
        <taxon>Melastomateae</taxon>
        <taxon>Melastoma</taxon>
    </lineage>
</organism>
<dbReference type="Proteomes" id="UP001057402">
    <property type="component" value="Chromosome 4"/>
</dbReference>
<proteinExistence type="predicted"/>
<evidence type="ECO:0000313" key="2">
    <source>
        <dbReference type="Proteomes" id="UP001057402"/>
    </source>
</evidence>
<protein>
    <submittedName>
        <fullName evidence="1">Uncharacterized protein</fullName>
    </submittedName>
</protein>
<evidence type="ECO:0000313" key="1">
    <source>
        <dbReference type="EMBL" id="KAI4374070.1"/>
    </source>
</evidence>
<dbReference type="EMBL" id="CM042883">
    <property type="protein sequence ID" value="KAI4374070.1"/>
    <property type="molecule type" value="Genomic_DNA"/>
</dbReference>
<reference evidence="2" key="1">
    <citation type="journal article" date="2023" name="Front. Plant Sci.">
        <title>Chromosomal-level genome assembly of Melastoma candidum provides insights into trichome evolution.</title>
        <authorList>
            <person name="Zhong Y."/>
            <person name="Wu W."/>
            <person name="Sun C."/>
            <person name="Zou P."/>
            <person name="Liu Y."/>
            <person name="Dai S."/>
            <person name="Zhou R."/>
        </authorList>
    </citation>
    <scope>NUCLEOTIDE SEQUENCE [LARGE SCALE GENOMIC DNA]</scope>
</reference>
<comment type="caution">
    <text evidence="1">The sequence shown here is derived from an EMBL/GenBank/DDBJ whole genome shotgun (WGS) entry which is preliminary data.</text>
</comment>